<accession>D5SRB5</accession>
<proteinExistence type="predicted"/>
<dbReference type="KEGG" id="plm:Plim_2785"/>
<dbReference type="Proteomes" id="UP000002220">
    <property type="component" value="Chromosome"/>
</dbReference>
<feature type="compositionally biased region" description="Polar residues" evidence="1">
    <location>
        <begin position="60"/>
        <end position="69"/>
    </location>
</feature>
<dbReference type="AlphaFoldDB" id="D5SRB5"/>
<sequence>MGQPVTLSDELVDDARAVAPGSQRSIAEQIEFWAELGKSIEPWLTGNGAPQGRSETVAQTLSNRVSEVSSPLGRQRVSETLAQRPYPHYEPVKDSPELLRQVLADGNRIVGKFDGREFIPIKADH</sequence>
<evidence type="ECO:0000313" key="3">
    <source>
        <dbReference type="Proteomes" id="UP000002220"/>
    </source>
</evidence>
<name>D5SRB5_PLAL2</name>
<feature type="region of interest" description="Disordered" evidence="1">
    <location>
        <begin position="60"/>
        <end position="93"/>
    </location>
</feature>
<dbReference type="Pfam" id="PF11903">
    <property type="entry name" value="ParD_like"/>
    <property type="match status" value="1"/>
</dbReference>
<reference evidence="2 3" key="1">
    <citation type="journal article" date="2010" name="Stand. Genomic Sci.">
        <title>Complete genome sequence of Planctomyces limnophilus type strain (Mu 290).</title>
        <authorList>
            <person name="Labutti K."/>
            <person name="Sikorski J."/>
            <person name="Schneider S."/>
            <person name="Nolan M."/>
            <person name="Lucas S."/>
            <person name="Glavina Del Rio T."/>
            <person name="Tice H."/>
            <person name="Cheng J.F."/>
            <person name="Goodwin L."/>
            <person name="Pitluck S."/>
            <person name="Liolios K."/>
            <person name="Ivanova N."/>
            <person name="Mavromatis K."/>
            <person name="Mikhailova N."/>
            <person name="Pati A."/>
            <person name="Chen A."/>
            <person name="Palaniappan K."/>
            <person name="Land M."/>
            <person name="Hauser L."/>
            <person name="Chang Y.J."/>
            <person name="Jeffries C.D."/>
            <person name="Tindall B.J."/>
            <person name="Rohde M."/>
            <person name="Goker M."/>
            <person name="Woyke T."/>
            <person name="Bristow J."/>
            <person name="Eisen J.A."/>
            <person name="Markowitz V."/>
            <person name="Hugenholtz P."/>
            <person name="Kyrpides N.C."/>
            <person name="Klenk H.P."/>
            <person name="Lapidus A."/>
        </authorList>
    </citation>
    <scope>NUCLEOTIDE SEQUENCE [LARGE SCALE GENOMIC DNA]</scope>
    <source>
        <strain evidence="3">ATCC 43296 / DSM 3776 / IFAM 1008 / 290</strain>
    </source>
</reference>
<dbReference type="HOGENOM" id="CLU_1895186_0_0_0"/>
<gene>
    <name evidence="2" type="ordered locus">Plim_2785</name>
</gene>
<dbReference type="RefSeq" id="WP_013111039.1">
    <property type="nucleotide sequence ID" value="NC_014148.1"/>
</dbReference>
<keyword evidence="3" id="KW-1185">Reference proteome</keyword>
<dbReference type="InterPro" id="IPR021831">
    <property type="entry name" value="ParD-like"/>
</dbReference>
<evidence type="ECO:0000313" key="2">
    <source>
        <dbReference type="EMBL" id="ADG68608.1"/>
    </source>
</evidence>
<evidence type="ECO:0000256" key="1">
    <source>
        <dbReference type="SAM" id="MobiDB-lite"/>
    </source>
</evidence>
<organism evidence="2 3">
    <name type="scientific">Planctopirus limnophila (strain ATCC 43296 / DSM 3776 / IFAM 1008 / Mu 290)</name>
    <name type="common">Planctomyces limnophilus</name>
    <dbReference type="NCBI Taxonomy" id="521674"/>
    <lineage>
        <taxon>Bacteria</taxon>
        <taxon>Pseudomonadati</taxon>
        <taxon>Planctomycetota</taxon>
        <taxon>Planctomycetia</taxon>
        <taxon>Planctomycetales</taxon>
        <taxon>Planctomycetaceae</taxon>
        <taxon>Planctopirus</taxon>
    </lineage>
</organism>
<dbReference type="EMBL" id="CP001744">
    <property type="protein sequence ID" value="ADG68608.1"/>
    <property type="molecule type" value="Genomic_DNA"/>
</dbReference>
<evidence type="ECO:0008006" key="4">
    <source>
        <dbReference type="Google" id="ProtNLM"/>
    </source>
</evidence>
<protein>
    <recommendedName>
        <fullName evidence="4">ParD-like antitoxin of type II toxin-antitoxin system</fullName>
    </recommendedName>
</protein>